<dbReference type="EMBL" id="JAQLKE010000030">
    <property type="protein sequence ID" value="MDB7085082.1"/>
    <property type="molecule type" value="Genomic_DNA"/>
</dbReference>
<dbReference type="GO" id="GO:0016787">
    <property type="term" value="F:hydrolase activity"/>
    <property type="evidence" value="ECO:0007669"/>
    <property type="project" value="UniProtKB-KW"/>
</dbReference>
<dbReference type="EMBL" id="QUSL01000029">
    <property type="protein sequence ID" value="RGD80891.1"/>
    <property type="molecule type" value="Genomic_DNA"/>
</dbReference>
<dbReference type="CDD" id="cd02908">
    <property type="entry name" value="Macro_OAADPr_deacetylase"/>
    <property type="match status" value="1"/>
</dbReference>
<evidence type="ECO:0000313" key="2">
    <source>
        <dbReference type="EMBL" id="MDB7085082.1"/>
    </source>
</evidence>
<dbReference type="SUPFAM" id="SSF52949">
    <property type="entry name" value="Macro domain-like"/>
    <property type="match status" value="1"/>
</dbReference>
<reference evidence="3 4" key="1">
    <citation type="submission" date="2018-08" db="EMBL/GenBank/DDBJ databases">
        <title>A genome reference for cultivated species of the human gut microbiota.</title>
        <authorList>
            <person name="Zou Y."/>
            <person name="Xue W."/>
            <person name="Luo G."/>
        </authorList>
    </citation>
    <scope>NUCLEOTIDE SEQUENCE [LARGE SCALE GENOMIC DNA]</scope>
    <source>
        <strain evidence="3 4">OM06-4</strain>
    </source>
</reference>
<dbReference type="PANTHER" id="PTHR11106:SF27">
    <property type="entry name" value="MACRO DOMAIN-CONTAINING PROTEIN"/>
    <property type="match status" value="1"/>
</dbReference>
<sequence length="255" mass="29292">MNQITRLQFLINYLIQENKLEIELPTEQAQLFSLYRSLVNIREAKTATDKFIMIQNKMLKNEIKRKGIIDSSNFKKSMNIWRGDITQLKVDAIVNAANNQMEGCFIPGHNCIDNAIHTFAGVQLRNECHQIMSKQRYLEPTGKAKITNAYNLPCRYIVHTVGPIVHNVLTDEKRFLLAECYRNCLKKAEVYGLKSIAFCCISTGVFNFPKKEAAQIAVNTVSTFLKGSQIEKVIFNVFKEDDEMIYQQLLNNKSK</sequence>
<keyword evidence="3" id="KW-0378">Hydrolase</keyword>
<dbReference type="Pfam" id="PF01661">
    <property type="entry name" value="Macro"/>
    <property type="match status" value="1"/>
</dbReference>
<dbReference type="Proteomes" id="UP001211987">
    <property type="component" value="Unassembled WGS sequence"/>
</dbReference>
<dbReference type="InterPro" id="IPR043472">
    <property type="entry name" value="Macro_dom-like"/>
</dbReference>
<proteinExistence type="predicted"/>
<evidence type="ECO:0000259" key="1">
    <source>
        <dbReference type="PROSITE" id="PS51154"/>
    </source>
</evidence>
<dbReference type="Gene3D" id="3.40.220.10">
    <property type="entry name" value="Leucine Aminopeptidase, subunit E, domain 1"/>
    <property type="match status" value="1"/>
</dbReference>
<dbReference type="RefSeq" id="WP_003539352.1">
    <property type="nucleotide sequence ID" value="NZ_BAABXX010000001.1"/>
</dbReference>
<feature type="domain" description="Macro" evidence="1">
    <location>
        <begin position="65"/>
        <end position="254"/>
    </location>
</feature>
<dbReference type="SMART" id="SM00506">
    <property type="entry name" value="A1pp"/>
    <property type="match status" value="1"/>
</dbReference>
<comment type="caution">
    <text evidence="3">The sequence shown here is derived from an EMBL/GenBank/DDBJ whole genome shotgun (WGS) entry which is preliminary data.</text>
</comment>
<gene>
    <name evidence="3" type="ORF">DXB93_14865</name>
    <name evidence="2" type="ORF">PM738_14840</name>
</gene>
<dbReference type="PROSITE" id="PS51154">
    <property type="entry name" value="MACRO"/>
    <property type="match status" value="1"/>
</dbReference>
<dbReference type="AlphaFoldDB" id="A0A3E3E9U5"/>
<name>A0A3E3E9U5_9FIRM</name>
<evidence type="ECO:0000313" key="4">
    <source>
        <dbReference type="Proteomes" id="UP000261032"/>
    </source>
</evidence>
<dbReference type="NCBIfam" id="NF003163">
    <property type="entry name" value="PRK04143.1"/>
    <property type="match status" value="1"/>
</dbReference>
<reference evidence="2" key="2">
    <citation type="submission" date="2023-01" db="EMBL/GenBank/DDBJ databases">
        <title>Human gut microbiome strain richness.</title>
        <authorList>
            <person name="Chen-Liaw A."/>
        </authorList>
    </citation>
    <scope>NUCLEOTIDE SEQUENCE</scope>
    <source>
        <strain evidence="2">1001217st2_G6_1001217B_191108</strain>
    </source>
</reference>
<accession>A0A3E3E9U5</accession>
<dbReference type="PANTHER" id="PTHR11106">
    <property type="entry name" value="GANGLIOSIDE INDUCED DIFFERENTIATION ASSOCIATED PROTEIN 2-RELATED"/>
    <property type="match status" value="1"/>
</dbReference>
<protein>
    <submittedName>
        <fullName evidence="3">Protein-ADP-ribose hydrolase</fullName>
    </submittedName>
</protein>
<evidence type="ECO:0000313" key="3">
    <source>
        <dbReference type="EMBL" id="RGD80891.1"/>
    </source>
</evidence>
<dbReference type="Proteomes" id="UP000261032">
    <property type="component" value="Unassembled WGS sequence"/>
</dbReference>
<organism evidence="3 4">
    <name type="scientific">Thomasclavelia ramosa</name>
    <dbReference type="NCBI Taxonomy" id="1547"/>
    <lineage>
        <taxon>Bacteria</taxon>
        <taxon>Bacillati</taxon>
        <taxon>Bacillota</taxon>
        <taxon>Erysipelotrichia</taxon>
        <taxon>Erysipelotrichales</taxon>
        <taxon>Coprobacillaceae</taxon>
        <taxon>Thomasclavelia</taxon>
    </lineage>
</organism>
<dbReference type="InterPro" id="IPR002589">
    <property type="entry name" value="Macro_dom"/>
</dbReference>